<name>A0A0S4IY85_BODSA</name>
<protein>
    <submittedName>
        <fullName evidence="2">Uncharacterized protein</fullName>
    </submittedName>
</protein>
<reference evidence="3" key="1">
    <citation type="submission" date="2015-09" db="EMBL/GenBank/DDBJ databases">
        <authorList>
            <consortium name="Pathogen Informatics"/>
        </authorList>
    </citation>
    <scope>NUCLEOTIDE SEQUENCE [LARGE SCALE GENOMIC DNA]</scope>
    <source>
        <strain evidence="3">Lake Konstanz</strain>
    </source>
</reference>
<gene>
    <name evidence="2" type="ORF">BSAL_64925</name>
</gene>
<evidence type="ECO:0000313" key="3">
    <source>
        <dbReference type="Proteomes" id="UP000051952"/>
    </source>
</evidence>
<sequence length="85" mass="9846">MCTPVTSMRTKKKQRVMTSREANTKIAKNQQKPPKQPQTQNKEYFGTLHTVTEFPSPTRQTCESRSFQPYQASPSAKLEPFEQRI</sequence>
<proteinExistence type="predicted"/>
<dbReference type="AlphaFoldDB" id="A0A0S4IY85"/>
<evidence type="ECO:0000256" key="1">
    <source>
        <dbReference type="SAM" id="MobiDB-lite"/>
    </source>
</evidence>
<organism evidence="2 3">
    <name type="scientific">Bodo saltans</name>
    <name type="common">Flagellated protozoan</name>
    <dbReference type="NCBI Taxonomy" id="75058"/>
    <lineage>
        <taxon>Eukaryota</taxon>
        <taxon>Discoba</taxon>
        <taxon>Euglenozoa</taxon>
        <taxon>Kinetoplastea</taxon>
        <taxon>Metakinetoplastina</taxon>
        <taxon>Eubodonida</taxon>
        <taxon>Bodonidae</taxon>
        <taxon>Bodo</taxon>
    </lineage>
</organism>
<accession>A0A0S4IY85</accession>
<keyword evidence="3" id="KW-1185">Reference proteome</keyword>
<feature type="compositionally biased region" description="Low complexity" evidence="1">
    <location>
        <begin position="28"/>
        <end position="41"/>
    </location>
</feature>
<feature type="compositionally biased region" description="Polar residues" evidence="1">
    <location>
        <begin position="56"/>
        <end position="74"/>
    </location>
</feature>
<dbReference type="Proteomes" id="UP000051952">
    <property type="component" value="Unassembled WGS sequence"/>
</dbReference>
<evidence type="ECO:0000313" key="2">
    <source>
        <dbReference type="EMBL" id="CUF69476.1"/>
    </source>
</evidence>
<feature type="region of interest" description="Disordered" evidence="1">
    <location>
        <begin position="56"/>
        <end position="85"/>
    </location>
</feature>
<feature type="region of interest" description="Disordered" evidence="1">
    <location>
        <begin position="1"/>
        <end position="41"/>
    </location>
</feature>
<dbReference type="VEuPathDB" id="TriTrypDB:BSAL_64925"/>
<dbReference type="EMBL" id="CYKH01000385">
    <property type="protein sequence ID" value="CUF69476.1"/>
    <property type="molecule type" value="Genomic_DNA"/>
</dbReference>